<dbReference type="Pfam" id="PF20174">
    <property type="entry name" value="DUF6540"/>
    <property type="match status" value="1"/>
</dbReference>
<organism evidence="1 2">
    <name type="scientific">Zopfia rhizophila CBS 207.26</name>
    <dbReference type="NCBI Taxonomy" id="1314779"/>
    <lineage>
        <taxon>Eukaryota</taxon>
        <taxon>Fungi</taxon>
        <taxon>Dikarya</taxon>
        <taxon>Ascomycota</taxon>
        <taxon>Pezizomycotina</taxon>
        <taxon>Dothideomycetes</taxon>
        <taxon>Dothideomycetes incertae sedis</taxon>
        <taxon>Zopfiaceae</taxon>
        <taxon>Zopfia</taxon>
    </lineage>
</organism>
<name>A0A6A6DZD4_9PEZI</name>
<proteinExistence type="predicted"/>
<accession>A0A6A6DZD4</accession>
<dbReference type="AlphaFoldDB" id="A0A6A6DZD4"/>
<keyword evidence="2" id="KW-1185">Reference proteome</keyword>
<dbReference type="InterPro" id="IPR046670">
    <property type="entry name" value="DUF6540"/>
</dbReference>
<evidence type="ECO:0000313" key="2">
    <source>
        <dbReference type="Proteomes" id="UP000800200"/>
    </source>
</evidence>
<dbReference type="Proteomes" id="UP000800200">
    <property type="component" value="Unassembled WGS sequence"/>
</dbReference>
<evidence type="ECO:0000313" key="1">
    <source>
        <dbReference type="EMBL" id="KAF2183762.1"/>
    </source>
</evidence>
<gene>
    <name evidence="1" type="ORF">K469DRAFT_751460</name>
</gene>
<dbReference type="OrthoDB" id="2999773at2759"/>
<reference evidence="1" key="1">
    <citation type="journal article" date="2020" name="Stud. Mycol.">
        <title>101 Dothideomycetes genomes: a test case for predicting lifestyles and emergence of pathogens.</title>
        <authorList>
            <person name="Haridas S."/>
            <person name="Albert R."/>
            <person name="Binder M."/>
            <person name="Bloem J."/>
            <person name="Labutti K."/>
            <person name="Salamov A."/>
            <person name="Andreopoulos B."/>
            <person name="Baker S."/>
            <person name="Barry K."/>
            <person name="Bills G."/>
            <person name="Bluhm B."/>
            <person name="Cannon C."/>
            <person name="Castanera R."/>
            <person name="Culley D."/>
            <person name="Daum C."/>
            <person name="Ezra D."/>
            <person name="Gonzalez J."/>
            <person name="Henrissat B."/>
            <person name="Kuo A."/>
            <person name="Liang C."/>
            <person name="Lipzen A."/>
            <person name="Lutzoni F."/>
            <person name="Magnuson J."/>
            <person name="Mondo S."/>
            <person name="Nolan M."/>
            <person name="Ohm R."/>
            <person name="Pangilinan J."/>
            <person name="Park H.-J."/>
            <person name="Ramirez L."/>
            <person name="Alfaro M."/>
            <person name="Sun H."/>
            <person name="Tritt A."/>
            <person name="Yoshinaga Y."/>
            <person name="Zwiers L.-H."/>
            <person name="Turgeon B."/>
            <person name="Goodwin S."/>
            <person name="Spatafora J."/>
            <person name="Crous P."/>
            <person name="Grigoriev I."/>
        </authorList>
    </citation>
    <scope>NUCLEOTIDE SEQUENCE</scope>
    <source>
        <strain evidence="1">CBS 207.26</strain>
    </source>
</reference>
<protein>
    <submittedName>
        <fullName evidence="1">Uncharacterized protein</fullName>
    </submittedName>
</protein>
<sequence length="309" mass="34382">MLHILPTLKVLSGTRPKLVLVKHQRPEIRQLVKRRRRRTPIRTQLPHSQPMAKVFQLAHCKRDILVILTNISNPNPYTSYTQSESNQSPYATSSQYAYGQNPYAASSVPASSATQQTLTGAQSSVANLASRFGQSAPVRTPTGTAPPGYRSVYILSYRTGPLNKSHWALWYPRGDAVQGFGRVPQGTIVHATGDVRQGFILEFKRGNYGPKSNRFPWHAELGQIAEQYLTDGPDRGNDATPYNTLEQIAQSVPTPGKSLVSADSQAKRDRVNVQDCQWWMKQFIAALIQRGLLNKAAENVVAQTPIQYM</sequence>
<dbReference type="EMBL" id="ML994641">
    <property type="protein sequence ID" value="KAF2183762.1"/>
    <property type="molecule type" value="Genomic_DNA"/>
</dbReference>